<organism evidence="1 2">
    <name type="scientific">Thermoactinomyces daqus</name>
    <dbReference type="NCBI Taxonomy" id="1329516"/>
    <lineage>
        <taxon>Bacteria</taxon>
        <taxon>Bacillati</taxon>
        <taxon>Bacillota</taxon>
        <taxon>Bacilli</taxon>
        <taxon>Bacillales</taxon>
        <taxon>Thermoactinomycetaceae</taxon>
        <taxon>Thermoactinomyces</taxon>
    </lineage>
</organism>
<accession>A0A7W1XBA0</accession>
<evidence type="ECO:0000313" key="2">
    <source>
        <dbReference type="Proteomes" id="UP000530514"/>
    </source>
</evidence>
<dbReference type="EMBL" id="JACEIP010000016">
    <property type="protein sequence ID" value="MBA4543429.1"/>
    <property type="molecule type" value="Genomic_DNA"/>
</dbReference>
<evidence type="ECO:0000313" key="1">
    <source>
        <dbReference type="EMBL" id="MBA4543429.1"/>
    </source>
</evidence>
<proteinExistence type="predicted"/>
<gene>
    <name evidence="1" type="ORF">H1164_11030</name>
</gene>
<dbReference type="AlphaFoldDB" id="A0A7W1XBA0"/>
<dbReference type="Proteomes" id="UP000530514">
    <property type="component" value="Unassembled WGS sequence"/>
</dbReference>
<keyword evidence="2" id="KW-1185">Reference proteome</keyword>
<protein>
    <submittedName>
        <fullName evidence="1">Uncharacterized protein</fullName>
    </submittedName>
</protein>
<comment type="caution">
    <text evidence="1">The sequence shown here is derived from an EMBL/GenBank/DDBJ whole genome shotgun (WGS) entry which is preliminary data.</text>
</comment>
<name>A0A7W1XBA0_9BACL</name>
<sequence length="66" mass="7623">MTGIKDDKGKEWFVINGVTYIGDENTQEKVSNDPEVARLMLEIEQLEFLFNEFRKSREVGEVDGQV</sequence>
<reference evidence="1 2" key="1">
    <citation type="submission" date="2020-07" db="EMBL/GenBank/DDBJ databases">
        <authorList>
            <person name="Feng H."/>
        </authorList>
    </citation>
    <scope>NUCLEOTIDE SEQUENCE [LARGE SCALE GENOMIC DNA]</scope>
    <source>
        <strain evidence="2">s-11</strain>
    </source>
</reference>
<dbReference type="RefSeq" id="WP_033101649.1">
    <property type="nucleotide sequence ID" value="NZ_JACEIP010000016.1"/>
</dbReference>